<feature type="domain" description="CAAX prenyl protease 2/Lysostaphin resistance protein A-like" evidence="2">
    <location>
        <begin position="152"/>
        <end position="239"/>
    </location>
</feature>
<feature type="transmembrane region" description="Helical" evidence="1">
    <location>
        <begin position="47"/>
        <end position="72"/>
    </location>
</feature>
<feature type="transmembrane region" description="Helical" evidence="1">
    <location>
        <begin position="182"/>
        <end position="201"/>
    </location>
</feature>
<feature type="transmembrane region" description="Helical" evidence="1">
    <location>
        <begin position="231"/>
        <end position="249"/>
    </location>
</feature>
<dbReference type="InterPro" id="IPR003675">
    <property type="entry name" value="Rce1/LyrA-like_dom"/>
</dbReference>
<name>A0A644Y1D3_9ZZZZ</name>
<dbReference type="GO" id="GO:0080120">
    <property type="term" value="P:CAAX-box protein maturation"/>
    <property type="evidence" value="ECO:0007669"/>
    <property type="project" value="UniProtKB-ARBA"/>
</dbReference>
<dbReference type="AlphaFoldDB" id="A0A644Y1D3"/>
<keyword evidence="1" id="KW-0812">Transmembrane</keyword>
<accession>A0A644Y1D3</accession>
<dbReference type="EMBL" id="VSSQ01003786">
    <property type="protein sequence ID" value="MPM22332.1"/>
    <property type="molecule type" value="Genomic_DNA"/>
</dbReference>
<evidence type="ECO:0000259" key="2">
    <source>
        <dbReference type="Pfam" id="PF02517"/>
    </source>
</evidence>
<keyword evidence="1" id="KW-1133">Transmembrane helix</keyword>
<organism evidence="3">
    <name type="scientific">bioreactor metagenome</name>
    <dbReference type="NCBI Taxonomy" id="1076179"/>
    <lineage>
        <taxon>unclassified sequences</taxon>
        <taxon>metagenomes</taxon>
        <taxon>ecological metagenomes</taxon>
    </lineage>
</organism>
<sequence>MQKILEHSSQRARIIYLLLFSLMGSFVAGAILFMAGISLPSAEGSIWYYRFSIILQDIFVMFLPAYTLCLWIADKPMQMMGVRKTRKMSQGLLYGFLIFGVSYPAIAVIAQWNEQIVLPDSLTGVENWMRQMEDAAKDVTDLFLSGETLSDLFLNLLIIAAAAAFVEEIFFRGALQQLIEKWLRNGHVAVWTAAFIFSAIHLQFYGFLPRLVMGAVLGYLFLYSRNLWIPMLYHFVNNAAVVVITYFWGESNFLEQLEDKPLTWVSFIVMIVSGLLTYFLFSQYKVQVKVENDDSN</sequence>
<dbReference type="PANTHER" id="PTHR43592">
    <property type="entry name" value="CAAX AMINO TERMINAL PROTEASE"/>
    <property type="match status" value="1"/>
</dbReference>
<protein>
    <recommendedName>
        <fullName evidence="2">CAAX prenyl protease 2/Lysostaphin resistance protein A-like domain-containing protein</fullName>
    </recommendedName>
</protein>
<proteinExistence type="predicted"/>
<evidence type="ECO:0000256" key="1">
    <source>
        <dbReference type="SAM" id="Phobius"/>
    </source>
</evidence>
<gene>
    <name evidence="3" type="ORF">SDC9_68784</name>
</gene>
<feature type="transmembrane region" description="Helical" evidence="1">
    <location>
        <begin position="12"/>
        <end position="35"/>
    </location>
</feature>
<feature type="transmembrane region" description="Helical" evidence="1">
    <location>
        <begin position="261"/>
        <end position="281"/>
    </location>
</feature>
<dbReference type="GO" id="GO:0004175">
    <property type="term" value="F:endopeptidase activity"/>
    <property type="evidence" value="ECO:0007669"/>
    <property type="project" value="UniProtKB-ARBA"/>
</dbReference>
<comment type="caution">
    <text evidence="3">The sequence shown here is derived from an EMBL/GenBank/DDBJ whole genome shotgun (WGS) entry which is preliminary data.</text>
</comment>
<keyword evidence="1" id="KW-0472">Membrane</keyword>
<feature type="transmembrane region" description="Helical" evidence="1">
    <location>
        <begin position="92"/>
        <end position="112"/>
    </location>
</feature>
<dbReference type="PANTHER" id="PTHR43592:SF15">
    <property type="entry name" value="CAAX AMINO TERMINAL PROTEASE FAMILY PROTEIN"/>
    <property type="match status" value="1"/>
</dbReference>
<reference evidence="3" key="1">
    <citation type="submission" date="2019-08" db="EMBL/GenBank/DDBJ databases">
        <authorList>
            <person name="Kucharzyk K."/>
            <person name="Murdoch R.W."/>
            <person name="Higgins S."/>
            <person name="Loffler F."/>
        </authorList>
    </citation>
    <scope>NUCLEOTIDE SEQUENCE</scope>
</reference>
<feature type="transmembrane region" description="Helical" evidence="1">
    <location>
        <begin position="152"/>
        <end position="170"/>
    </location>
</feature>
<dbReference type="Pfam" id="PF02517">
    <property type="entry name" value="Rce1-like"/>
    <property type="match status" value="1"/>
</dbReference>
<evidence type="ECO:0000313" key="3">
    <source>
        <dbReference type="EMBL" id="MPM22332.1"/>
    </source>
</evidence>